<feature type="transmembrane region" description="Helical" evidence="1">
    <location>
        <begin position="91"/>
        <end position="113"/>
    </location>
</feature>
<keyword evidence="1" id="KW-0472">Membrane</keyword>
<evidence type="ECO:0000256" key="1">
    <source>
        <dbReference type="SAM" id="Phobius"/>
    </source>
</evidence>
<name>A0A9D1Y6A0_9FIRM</name>
<keyword evidence="1" id="KW-0812">Transmembrane</keyword>
<dbReference type="PANTHER" id="PTHR40038">
    <property type="entry name" value="MEMBRANE-ASSOCIATED PROTEIN TCAA"/>
    <property type="match status" value="1"/>
</dbReference>
<evidence type="ECO:0000259" key="2">
    <source>
        <dbReference type="Pfam" id="PF12773"/>
    </source>
</evidence>
<reference evidence="3" key="2">
    <citation type="submission" date="2021-04" db="EMBL/GenBank/DDBJ databases">
        <authorList>
            <person name="Gilroy R."/>
        </authorList>
    </citation>
    <scope>NUCLEOTIDE SEQUENCE</scope>
    <source>
        <strain evidence="3">ChiBcec16_6824</strain>
    </source>
</reference>
<evidence type="ECO:0000313" key="3">
    <source>
        <dbReference type="EMBL" id="HIY20489.1"/>
    </source>
</evidence>
<evidence type="ECO:0000313" key="4">
    <source>
        <dbReference type="Proteomes" id="UP000823868"/>
    </source>
</evidence>
<gene>
    <name evidence="3" type="ORF">H9841_01135</name>
</gene>
<dbReference type="InterPro" id="IPR025874">
    <property type="entry name" value="DZR"/>
</dbReference>
<dbReference type="CDD" id="cd20335">
    <property type="entry name" value="BRcat_RBR"/>
    <property type="match status" value="1"/>
</dbReference>
<feature type="domain" description="DZANK-type" evidence="2">
    <location>
        <begin position="4"/>
        <end position="56"/>
    </location>
</feature>
<keyword evidence="1" id="KW-1133">Transmembrane helix</keyword>
<sequence>MYTCKQCGQPMAEDQRFCPNCGTAAEPATPPPSAPRFCPKCGESLEPEAQFCPNCGAPVSAPSTPAVPPTPPHPTIPSAPKAGKKPISIHTIIGVCAVAVVLLVAVVGVRALLKLFQGPSQQFASYQKDFLMEQGVDRLGDLAGAYNDFIHLSTDLTLTAEVDNSDINHYLKDSAIDLGLDLEPTRLLASGKVNLMGSNILSGAVSYEDGVLSFAVPELDENVYTMDVSALAEQYNVSGLDALQIPEIPEDTLVKLGKYYLDIVLGAANKENVTIEDDKEVYLSYFDETLSGKTYVFTPSAEDLEEMFLKLADALEKDKDLRNFVLEVIGENRALVEQLTGLSNLDEELDDGINNLADQLRDSADYMAQSLEDTDFTWTMGVSGGRVCLQTIEIENGDTIFAYESMGDEGKDGRQDVLYWEEYGSMVWNFYTDWSKKDGTYSGELIVTTYDEQIFNVTFDEVDWEKKSALMVPYGSYRFTINTLYNGIYEVNLDVEKGENGGTDHVFTMNGLSELTYGELDRVEVTLHTTDKDSTASLPKGNKVDITDWDSYEISELFYDMGRTFQDEVLDQIPLY</sequence>
<comment type="caution">
    <text evidence="3">The sequence shown here is derived from an EMBL/GenBank/DDBJ whole genome shotgun (WGS) entry which is preliminary data.</text>
</comment>
<dbReference type="Pfam" id="PF12773">
    <property type="entry name" value="DZR"/>
    <property type="match status" value="1"/>
</dbReference>
<dbReference type="AlphaFoldDB" id="A0A9D1Y6A0"/>
<accession>A0A9D1Y6A0</accession>
<dbReference type="EMBL" id="DXDX01000027">
    <property type="protein sequence ID" value="HIY20489.1"/>
    <property type="molecule type" value="Genomic_DNA"/>
</dbReference>
<organism evidence="3 4">
    <name type="scientific">Candidatus Flavonifractor merdigallinarum</name>
    <dbReference type="NCBI Taxonomy" id="2838589"/>
    <lineage>
        <taxon>Bacteria</taxon>
        <taxon>Bacillati</taxon>
        <taxon>Bacillota</taxon>
        <taxon>Clostridia</taxon>
        <taxon>Eubacteriales</taxon>
        <taxon>Oscillospiraceae</taxon>
        <taxon>Flavonifractor</taxon>
    </lineage>
</organism>
<dbReference type="Proteomes" id="UP000823868">
    <property type="component" value="Unassembled WGS sequence"/>
</dbReference>
<protein>
    <submittedName>
        <fullName evidence="3">Zinc ribbon domain-containing protein</fullName>
    </submittedName>
</protein>
<reference evidence="3" key="1">
    <citation type="journal article" date="2021" name="PeerJ">
        <title>Extensive microbial diversity within the chicken gut microbiome revealed by metagenomics and culture.</title>
        <authorList>
            <person name="Gilroy R."/>
            <person name="Ravi A."/>
            <person name="Getino M."/>
            <person name="Pursley I."/>
            <person name="Horton D.L."/>
            <person name="Alikhan N.F."/>
            <person name="Baker D."/>
            <person name="Gharbi K."/>
            <person name="Hall N."/>
            <person name="Watson M."/>
            <person name="Adriaenssens E.M."/>
            <person name="Foster-Nyarko E."/>
            <person name="Jarju S."/>
            <person name="Secka A."/>
            <person name="Antonio M."/>
            <person name="Oren A."/>
            <person name="Chaudhuri R.R."/>
            <person name="La Ragione R."/>
            <person name="Hildebrand F."/>
            <person name="Pallen M.J."/>
        </authorList>
    </citation>
    <scope>NUCLEOTIDE SEQUENCE</scope>
    <source>
        <strain evidence="3">ChiBcec16_6824</strain>
    </source>
</reference>
<proteinExistence type="predicted"/>
<dbReference type="PANTHER" id="PTHR40038:SF1">
    <property type="entry name" value="MEMBRANE-ASSOCIATED PROTEIN TCAA"/>
    <property type="match status" value="1"/>
</dbReference>